<evidence type="ECO:0000256" key="4">
    <source>
        <dbReference type="ARBA" id="ARBA00022679"/>
    </source>
</evidence>
<evidence type="ECO:0000313" key="13">
    <source>
        <dbReference type="Proteomes" id="UP000675781"/>
    </source>
</evidence>
<feature type="binding site" evidence="10">
    <location>
        <position position="288"/>
    </location>
    <ligand>
        <name>pyridoxal 5'-phosphate</name>
        <dbReference type="ChEBI" id="CHEBI:597326"/>
    </ligand>
</feature>
<dbReference type="InterPro" id="IPR015422">
    <property type="entry name" value="PyrdxlP-dep_Trfase_small"/>
</dbReference>
<evidence type="ECO:0000256" key="8">
    <source>
        <dbReference type="ARBA" id="ARBA00048449"/>
    </source>
</evidence>
<evidence type="ECO:0000256" key="5">
    <source>
        <dbReference type="ARBA" id="ARBA00022691"/>
    </source>
</evidence>
<dbReference type="InterPro" id="IPR005814">
    <property type="entry name" value="Aminotrans_3"/>
</dbReference>
<dbReference type="NCBIfam" id="TIGR00508">
    <property type="entry name" value="bioA"/>
    <property type="match status" value="1"/>
</dbReference>
<reference evidence="12" key="1">
    <citation type="submission" date="2021-04" db="EMBL/GenBank/DDBJ databases">
        <title>Genome based classification of Actinospica acidithermotolerans sp. nov., an actinobacterium isolated from an Indonesian hot spring.</title>
        <authorList>
            <person name="Kusuma A.B."/>
            <person name="Putra K.E."/>
            <person name="Nafisah S."/>
            <person name="Loh J."/>
            <person name="Nouioui I."/>
            <person name="Goodfellow M."/>
        </authorList>
    </citation>
    <scope>NUCLEOTIDE SEQUENCE</scope>
    <source>
        <strain evidence="12">CSCA 57</strain>
    </source>
</reference>
<comment type="function">
    <text evidence="10">Catalyzes the transfer of the alpha-amino group from S-adenosyl-L-methionine (SAM) to 7-keto-8-aminopelargonic acid (KAPA) to form 7,8-diaminopelargonic acid (DAPA). It is the only aminotransferase known to utilize SAM as an amino donor.</text>
</comment>
<dbReference type="HAMAP" id="MF_00834">
    <property type="entry name" value="BioA"/>
    <property type="match status" value="1"/>
</dbReference>
<gene>
    <name evidence="10" type="primary">bioA</name>
    <name evidence="12" type="ORF">KDL01_21555</name>
</gene>
<dbReference type="PANTHER" id="PTHR42684">
    <property type="entry name" value="ADENOSYLMETHIONINE-8-AMINO-7-OXONONANOATE AMINOTRANSFERASE"/>
    <property type="match status" value="1"/>
</dbReference>
<evidence type="ECO:0000256" key="2">
    <source>
        <dbReference type="ARBA" id="ARBA00005063"/>
    </source>
</evidence>
<evidence type="ECO:0000256" key="11">
    <source>
        <dbReference type="SAM" id="MobiDB-lite"/>
    </source>
</evidence>
<dbReference type="FunFam" id="3.40.640.10:FF:000041">
    <property type="entry name" value="Adenosylmethionine-8-amino-7-oxononanoate aminotransferase"/>
    <property type="match status" value="1"/>
</dbReference>
<dbReference type="InterPro" id="IPR015421">
    <property type="entry name" value="PyrdxlP-dep_Trfase_major"/>
</dbReference>
<dbReference type="GO" id="GO:0030170">
    <property type="term" value="F:pyridoxal phosphate binding"/>
    <property type="evidence" value="ECO:0007669"/>
    <property type="project" value="UniProtKB-UniRule"/>
</dbReference>
<dbReference type="EC" id="2.6.1.62" evidence="10"/>
<comment type="subcellular location">
    <subcellularLocation>
        <location evidence="10">Cytoplasm</location>
    </subcellularLocation>
</comment>
<keyword evidence="13" id="KW-1185">Reference proteome</keyword>
<dbReference type="InterPro" id="IPR015424">
    <property type="entry name" value="PyrdxlP-dep_Trfase"/>
</dbReference>
<keyword evidence="6 10" id="KW-0093">Biotin biosynthesis</keyword>
<evidence type="ECO:0000256" key="1">
    <source>
        <dbReference type="ARBA" id="ARBA00001933"/>
    </source>
</evidence>
<feature type="binding site" evidence="10">
    <location>
        <position position="317"/>
    </location>
    <ligand>
        <name>substrate</name>
    </ligand>
</feature>
<comment type="subunit">
    <text evidence="10">Homodimer.</text>
</comment>
<feature type="modified residue" description="N6-(pyridoxal phosphate)lysine" evidence="10">
    <location>
        <position position="317"/>
    </location>
</feature>
<dbReference type="EMBL" id="JAGSOG010000113">
    <property type="protein sequence ID" value="MBR7835875.1"/>
    <property type="molecule type" value="Genomic_DNA"/>
</dbReference>
<evidence type="ECO:0000256" key="6">
    <source>
        <dbReference type="ARBA" id="ARBA00022756"/>
    </source>
</evidence>
<dbReference type="GO" id="GO:0004015">
    <property type="term" value="F:adenosylmethionine-8-amino-7-oxononanoate transaminase activity"/>
    <property type="evidence" value="ECO:0007669"/>
    <property type="project" value="UniProtKB-UniRule"/>
</dbReference>
<dbReference type="AlphaFoldDB" id="A0A941INW6"/>
<dbReference type="NCBIfam" id="NF004624">
    <property type="entry name" value="PRK05964.1"/>
    <property type="match status" value="1"/>
</dbReference>
<evidence type="ECO:0000256" key="9">
    <source>
        <dbReference type="ARBA" id="ARBA00060970"/>
    </source>
</evidence>
<sequence length="481" mass="51254">MSRTTTTSSWKKNIGRRLRTRGARSREGTIQRSGYGVSVEYRELLGLDRAHVWHPYGPMPGKVAPLLVTGAHGVCLEVAGAHGPATLIDGMSSWWAAIHGYRHPVLDAAAHAQIDRFAHVMFGGLTHEPAVRLAERLVELTPDPLRHVFLADSGSVSVEVAIKMCLQYQRSLGRPGKRRLMTWRGGYHGDTFHPMSVCDPEGGMHSLWQGVLPEQVFAEEPPAGFAAEPDPAYLQHLADLMERHAAELAAVIVEPVVQGAGGMRFHSPAYLKALRELCDAHDVLLVFDEIATGFGRSGELFAADHAGVCPDVMCVGKALTGGYLTLAAALCTPKVAEGISGGEVPILAHGPTFMGNPLAAAVANASLDLLTDPQLRGGTSWREDVARIESALGAGLGAARELPGVRDVRVLGAIGVVQLEREVDMAAATDAAVAAGVWLRPFRDLIYTMPPYPTTDEQLAAVCRAVCAAAQASTEAALSRS</sequence>
<organism evidence="12 13">
    <name type="scientific">Actinospica durhamensis</name>
    <dbReference type="NCBI Taxonomy" id="1508375"/>
    <lineage>
        <taxon>Bacteria</taxon>
        <taxon>Bacillati</taxon>
        <taxon>Actinomycetota</taxon>
        <taxon>Actinomycetes</taxon>
        <taxon>Catenulisporales</taxon>
        <taxon>Actinospicaceae</taxon>
        <taxon>Actinospica</taxon>
    </lineage>
</organism>
<comment type="catalytic activity">
    <reaction evidence="8 10">
        <text>(8S)-8-amino-7-oxononanoate + S-adenosyl-L-methionine = S-adenosyl-4-methylsulfanyl-2-oxobutanoate + (7R,8S)-7,8-diammoniononanoate</text>
        <dbReference type="Rhea" id="RHEA:16861"/>
        <dbReference type="ChEBI" id="CHEBI:16490"/>
        <dbReference type="ChEBI" id="CHEBI:59789"/>
        <dbReference type="ChEBI" id="CHEBI:149468"/>
        <dbReference type="ChEBI" id="CHEBI:149469"/>
        <dbReference type="EC" id="2.6.1.62"/>
    </reaction>
</comment>
<feature type="region of interest" description="Disordered" evidence="11">
    <location>
        <begin position="1"/>
        <end position="29"/>
    </location>
</feature>
<name>A0A941INW6_9ACTN</name>
<accession>A0A941INW6</accession>
<dbReference type="GO" id="GO:0005737">
    <property type="term" value="C:cytoplasm"/>
    <property type="evidence" value="ECO:0007669"/>
    <property type="project" value="UniProtKB-SubCell"/>
</dbReference>
<keyword evidence="3 10" id="KW-0032">Aminotransferase</keyword>
<evidence type="ECO:0000256" key="10">
    <source>
        <dbReference type="HAMAP-Rule" id="MF_00834"/>
    </source>
</evidence>
<comment type="similarity">
    <text evidence="9 10">Belongs to the class-III pyridoxal-phosphate-dependent aminotransferase family. BioA subfamily.</text>
</comment>
<protein>
    <recommendedName>
        <fullName evidence="10">Adenosylmethionine-8-amino-7-oxononanoate aminotransferase</fullName>
        <ecNumber evidence="10">2.6.1.62</ecNumber>
    </recommendedName>
    <alternativeName>
        <fullName evidence="10">7,8-diamino-pelargonic acid aminotransferase</fullName>
        <shortName evidence="10">DAPA AT</shortName>
        <shortName evidence="10">DAPA aminotransferase</shortName>
    </alternativeName>
    <alternativeName>
        <fullName evidence="10">7,8-diaminononanoate synthase</fullName>
        <shortName evidence="10">DANS</shortName>
    </alternativeName>
    <alternativeName>
        <fullName evidence="10">Diaminopelargonic acid synthase</fullName>
    </alternativeName>
</protein>
<feature type="compositionally biased region" description="Basic residues" evidence="11">
    <location>
        <begin position="13"/>
        <end position="23"/>
    </location>
</feature>
<dbReference type="Pfam" id="PF00202">
    <property type="entry name" value="Aminotran_3"/>
    <property type="match status" value="1"/>
</dbReference>
<dbReference type="InterPro" id="IPR049704">
    <property type="entry name" value="Aminotrans_3_PPA_site"/>
</dbReference>
<dbReference type="Gene3D" id="3.40.640.10">
    <property type="entry name" value="Type I PLP-dependent aspartate aminotransferase-like (Major domain)"/>
    <property type="match status" value="1"/>
</dbReference>
<feature type="binding site" evidence="10">
    <location>
        <position position="187"/>
    </location>
    <ligand>
        <name>substrate</name>
    </ligand>
</feature>
<dbReference type="Gene3D" id="3.90.1150.10">
    <property type="entry name" value="Aspartate Aminotransferase, domain 1"/>
    <property type="match status" value="1"/>
</dbReference>
<feature type="binding site" evidence="10">
    <location>
        <position position="94"/>
    </location>
    <ligand>
        <name>substrate</name>
    </ligand>
</feature>
<dbReference type="CDD" id="cd00610">
    <property type="entry name" value="OAT_like"/>
    <property type="match status" value="1"/>
</dbReference>
<dbReference type="InterPro" id="IPR005815">
    <property type="entry name" value="BioA"/>
</dbReference>
<feature type="compositionally biased region" description="Polar residues" evidence="11">
    <location>
        <begin position="1"/>
        <end position="11"/>
    </location>
</feature>
<feature type="binding site" evidence="10">
    <location>
        <position position="440"/>
    </location>
    <ligand>
        <name>substrate</name>
    </ligand>
</feature>
<proteinExistence type="inferred from homology"/>
<evidence type="ECO:0000256" key="3">
    <source>
        <dbReference type="ARBA" id="ARBA00022576"/>
    </source>
</evidence>
<comment type="pathway">
    <text evidence="2 10">Cofactor biosynthesis; biotin biosynthesis; 7,8-diaminononanoate from 8-amino-7-oxononanoate (SAM route): step 1/1.</text>
</comment>
<dbReference type="Proteomes" id="UP000675781">
    <property type="component" value="Unassembled WGS sequence"/>
</dbReference>
<keyword evidence="7 10" id="KW-0663">Pyridoxal phosphate</keyword>
<keyword evidence="5 10" id="KW-0949">S-adenosyl-L-methionine</keyword>
<feature type="binding site" evidence="10">
    <location>
        <position position="350"/>
    </location>
    <ligand>
        <name>substrate</name>
    </ligand>
</feature>
<keyword evidence="10" id="KW-0963">Cytoplasm</keyword>
<feature type="binding site" evidence="10">
    <location>
        <begin position="154"/>
        <end position="155"/>
    </location>
    <ligand>
        <name>pyridoxal 5'-phosphate</name>
        <dbReference type="ChEBI" id="CHEBI:597326"/>
    </ligand>
</feature>
<evidence type="ECO:0000256" key="7">
    <source>
        <dbReference type="ARBA" id="ARBA00022898"/>
    </source>
</evidence>
<evidence type="ECO:0000313" key="12">
    <source>
        <dbReference type="EMBL" id="MBR7835875.1"/>
    </source>
</evidence>
<keyword evidence="4 10" id="KW-0808">Transferase</keyword>
<dbReference type="PANTHER" id="PTHR42684:SF17">
    <property type="entry name" value="ADENOSYLMETHIONINE-8-AMINO-7-OXONONANOATE AMINOTRANSFERASE"/>
    <property type="match status" value="1"/>
</dbReference>
<comment type="caution">
    <text evidence="12">The sequence shown here is derived from an EMBL/GenBank/DDBJ whole genome shotgun (WGS) entry which is preliminary data.</text>
</comment>
<dbReference type="PROSITE" id="PS00600">
    <property type="entry name" value="AA_TRANSFER_CLASS_3"/>
    <property type="match status" value="1"/>
</dbReference>
<dbReference type="SUPFAM" id="SSF53383">
    <property type="entry name" value="PLP-dependent transferases"/>
    <property type="match status" value="1"/>
</dbReference>
<dbReference type="GO" id="GO:0009102">
    <property type="term" value="P:biotin biosynthetic process"/>
    <property type="evidence" value="ECO:0007669"/>
    <property type="project" value="UniProtKB-UniRule"/>
</dbReference>
<feature type="binding site" evidence="10">
    <location>
        <begin position="351"/>
        <end position="352"/>
    </location>
    <ligand>
        <name>pyridoxal 5'-phosphate</name>
        <dbReference type="ChEBI" id="CHEBI:597326"/>
    </ligand>
</feature>
<feature type="site" description="Participates in the substrate recognition with KAPA and in a stacking interaction with the adenine ring of SAM" evidence="10">
    <location>
        <position position="56"/>
    </location>
</feature>
<comment type="cofactor">
    <cofactor evidence="1 10">
        <name>pyridoxal 5'-phosphate</name>
        <dbReference type="ChEBI" id="CHEBI:597326"/>
    </cofactor>
</comment>